<comment type="caution">
    <text evidence="2">The sequence shown here is derived from an EMBL/GenBank/DDBJ whole genome shotgun (WGS) entry which is preliminary data.</text>
</comment>
<protein>
    <recommendedName>
        <fullName evidence="1">Peptidoglycan binding-like domain-containing protein</fullName>
    </recommendedName>
</protein>
<dbReference type="AlphaFoldDB" id="A0AAV3XES2"/>
<gene>
    <name evidence="2" type="ORF">MiSe_36310</name>
</gene>
<dbReference type="Pfam" id="PF01471">
    <property type="entry name" value="PG_binding_1"/>
    <property type="match status" value="1"/>
</dbReference>
<keyword evidence="3" id="KW-1185">Reference proteome</keyword>
<proteinExistence type="predicted"/>
<dbReference type="InterPro" id="IPR036366">
    <property type="entry name" value="PGBDSf"/>
</dbReference>
<dbReference type="InterPro" id="IPR036365">
    <property type="entry name" value="PGBD-like_sf"/>
</dbReference>
<organism evidence="2 3">
    <name type="scientific">Microseira wollei NIES-4236</name>
    <dbReference type="NCBI Taxonomy" id="2530354"/>
    <lineage>
        <taxon>Bacteria</taxon>
        <taxon>Bacillati</taxon>
        <taxon>Cyanobacteriota</taxon>
        <taxon>Cyanophyceae</taxon>
        <taxon>Oscillatoriophycideae</taxon>
        <taxon>Aerosakkonematales</taxon>
        <taxon>Aerosakkonemataceae</taxon>
        <taxon>Microseira</taxon>
    </lineage>
</organism>
<evidence type="ECO:0000313" key="2">
    <source>
        <dbReference type="EMBL" id="GET38872.1"/>
    </source>
</evidence>
<name>A0AAV3XES2_9CYAN</name>
<dbReference type="SUPFAM" id="SSF47090">
    <property type="entry name" value="PGBD-like"/>
    <property type="match status" value="1"/>
</dbReference>
<dbReference type="RefSeq" id="WP_226583388.1">
    <property type="nucleotide sequence ID" value="NZ_BLAY01000054.1"/>
</dbReference>
<dbReference type="Proteomes" id="UP001050975">
    <property type="component" value="Unassembled WGS sequence"/>
</dbReference>
<dbReference type="EMBL" id="BLAY01000054">
    <property type="protein sequence ID" value="GET38872.1"/>
    <property type="molecule type" value="Genomic_DNA"/>
</dbReference>
<evidence type="ECO:0000313" key="3">
    <source>
        <dbReference type="Proteomes" id="UP001050975"/>
    </source>
</evidence>
<evidence type="ECO:0000259" key="1">
    <source>
        <dbReference type="Pfam" id="PF01471"/>
    </source>
</evidence>
<feature type="domain" description="Peptidoglycan binding-like" evidence="1">
    <location>
        <begin position="23"/>
        <end position="64"/>
    </location>
</feature>
<reference evidence="2" key="1">
    <citation type="submission" date="2019-10" db="EMBL/GenBank/DDBJ databases">
        <title>Draft genome sequece of Microseira wollei NIES-4236.</title>
        <authorList>
            <person name="Yamaguchi H."/>
            <person name="Suzuki S."/>
            <person name="Kawachi M."/>
        </authorList>
    </citation>
    <scope>NUCLEOTIDE SEQUENCE</scope>
    <source>
        <strain evidence="2">NIES-4236</strain>
    </source>
</reference>
<sequence>MNLNQIEQVISLSELTNNSTLASEVQSQLTRLGFLAPPADGKFAPMSAQYLKNFQRWMRIDESGLGVRTAEYLLGLKTDIMLSLGQDLASRIVKYMRAKKYFVVVKANRYLNKWSYLPAC</sequence>
<dbReference type="Gene3D" id="1.10.101.10">
    <property type="entry name" value="PGBD-like superfamily/PGBD"/>
    <property type="match status" value="1"/>
</dbReference>
<dbReference type="InterPro" id="IPR002477">
    <property type="entry name" value="Peptidoglycan-bd-like"/>
</dbReference>
<accession>A0AAV3XES2</accession>